<dbReference type="PANTHER" id="PTHR33546:SF1">
    <property type="entry name" value="LARGE, MULTIFUNCTIONAL SECRETED PROTEIN"/>
    <property type="match status" value="1"/>
</dbReference>
<comment type="caution">
    <text evidence="3">The sequence shown here is derived from an EMBL/GenBank/DDBJ whole genome shotgun (WGS) entry which is preliminary data.</text>
</comment>
<evidence type="ECO:0000313" key="4">
    <source>
        <dbReference type="Proteomes" id="UP000192578"/>
    </source>
</evidence>
<dbReference type="Gene3D" id="2.120.10.30">
    <property type="entry name" value="TolB, C-terminal domain"/>
    <property type="match status" value="1"/>
</dbReference>
<sequence length="424" mass="45839">MKKVFSLSTTILFSLLLASQAQAVVPAIQHFQQPTTISVDPATLPAPFATNSSTAFPTIIPQPANASFTVPVGFTVNLFADSTASADVTLVTPRVMLLAPNGDILLADPGSNTIVVLRDSKKAGSADQAFVFTSDTLAPFGLAFWQDYLYVGNTDSIVRFKYTVGQTKAAGPPEVIVANLTQKGGGHFTRNIVFSPDQKTLYIAIGSSGNVLVEADPRRATVCTCNPDGSNFQIFATGIRNPVGLTINPVTSAVWVATNERDSLGDNLVPDYVTSVQQGGFYGWPYTYIGKNPDPRIPQDRPDLINRAIIPDVLLQSHSAPLGILFYGGSSFPAEYQGDAFVTSHGSWNRLVSTGYKIIRIRFKNGKPVANQYEDFLTGWLPAPELNQAWGRPVGVTQYWDGSLLISDDGGRKIWRVSYCGLYC</sequence>
<dbReference type="OrthoDB" id="9972746at2759"/>
<feature type="signal peptide" evidence="1">
    <location>
        <begin position="1"/>
        <end position="23"/>
    </location>
</feature>
<dbReference type="InterPro" id="IPR011042">
    <property type="entry name" value="6-blade_b-propeller_TolB-like"/>
</dbReference>
<feature type="domain" description="Pyrroloquinoline quinone-dependent pyranose dehydrogenase beta-propeller" evidence="2">
    <location>
        <begin position="89"/>
        <end position="265"/>
    </location>
</feature>
<gene>
    <name evidence="3" type="ORF">BV898_09795</name>
</gene>
<keyword evidence="1" id="KW-0732">Signal</keyword>
<dbReference type="EMBL" id="MTYJ01000079">
    <property type="protein sequence ID" value="OQV16023.1"/>
    <property type="molecule type" value="Genomic_DNA"/>
</dbReference>
<feature type="domain" description="Pyrroloquinoline quinone-dependent pyranose dehydrogenase beta-propeller" evidence="2">
    <location>
        <begin position="308"/>
        <end position="417"/>
    </location>
</feature>
<dbReference type="AlphaFoldDB" id="A0A1W0WLM3"/>
<dbReference type="Pfam" id="PF22807">
    <property type="entry name" value="TrAA12"/>
    <property type="match status" value="2"/>
</dbReference>
<dbReference type="PANTHER" id="PTHR33546">
    <property type="entry name" value="LARGE, MULTIFUNCTIONAL SECRETED PROTEIN-RELATED"/>
    <property type="match status" value="1"/>
</dbReference>
<dbReference type="InterPro" id="IPR011041">
    <property type="entry name" value="Quinoprot_gluc/sorb_DH_b-prop"/>
</dbReference>
<dbReference type="Proteomes" id="UP000192578">
    <property type="component" value="Unassembled WGS sequence"/>
</dbReference>
<protein>
    <submittedName>
        <fullName evidence="3">L-sorbosone dehydrogenase</fullName>
    </submittedName>
</protein>
<accession>A0A1W0WLM3</accession>
<keyword evidence="4" id="KW-1185">Reference proteome</keyword>
<dbReference type="InterPro" id="IPR054539">
    <property type="entry name" value="Beta-prop_PDH"/>
</dbReference>
<evidence type="ECO:0000256" key="1">
    <source>
        <dbReference type="SAM" id="SignalP"/>
    </source>
</evidence>
<proteinExistence type="predicted"/>
<reference evidence="4" key="1">
    <citation type="submission" date="2017-01" db="EMBL/GenBank/DDBJ databases">
        <title>Comparative genomics of anhydrobiosis in the tardigrade Hypsibius dujardini.</title>
        <authorList>
            <person name="Yoshida Y."/>
            <person name="Koutsovoulos G."/>
            <person name="Laetsch D."/>
            <person name="Stevens L."/>
            <person name="Kumar S."/>
            <person name="Horikawa D."/>
            <person name="Ishino K."/>
            <person name="Komine S."/>
            <person name="Tomita M."/>
            <person name="Blaxter M."/>
            <person name="Arakawa K."/>
        </authorList>
    </citation>
    <scope>NUCLEOTIDE SEQUENCE [LARGE SCALE GENOMIC DNA]</scope>
    <source>
        <strain evidence="4">Z151</strain>
    </source>
</reference>
<organism evidence="3 4">
    <name type="scientific">Hypsibius exemplaris</name>
    <name type="common">Freshwater tardigrade</name>
    <dbReference type="NCBI Taxonomy" id="2072580"/>
    <lineage>
        <taxon>Eukaryota</taxon>
        <taxon>Metazoa</taxon>
        <taxon>Ecdysozoa</taxon>
        <taxon>Tardigrada</taxon>
        <taxon>Eutardigrada</taxon>
        <taxon>Parachela</taxon>
        <taxon>Hypsibioidea</taxon>
        <taxon>Hypsibiidae</taxon>
        <taxon>Hypsibius</taxon>
    </lineage>
</organism>
<name>A0A1W0WLM3_HYPEX</name>
<evidence type="ECO:0000259" key="2">
    <source>
        <dbReference type="Pfam" id="PF22807"/>
    </source>
</evidence>
<feature type="chain" id="PRO_5012777232" evidence="1">
    <location>
        <begin position="24"/>
        <end position="424"/>
    </location>
</feature>
<evidence type="ECO:0000313" key="3">
    <source>
        <dbReference type="EMBL" id="OQV16023.1"/>
    </source>
</evidence>
<dbReference type="SUPFAM" id="SSF50952">
    <property type="entry name" value="Soluble quinoprotein glucose dehydrogenase"/>
    <property type="match status" value="1"/>
</dbReference>